<dbReference type="InterPro" id="IPR050389">
    <property type="entry name" value="LysR-type_TF"/>
</dbReference>
<keyword evidence="3" id="KW-0238">DNA-binding</keyword>
<name>A0A158CTX1_9BURK</name>
<gene>
    <name evidence="6" type="ORF">AWB77_04520</name>
</gene>
<dbReference type="PANTHER" id="PTHR30118">
    <property type="entry name" value="HTH-TYPE TRANSCRIPTIONAL REGULATOR LEUO-RELATED"/>
    <property type="match status" value="1"/>
</dbReference>
<sequence length="255" mass="28177">MVPTRRAVELAPQINDALARVSNIFISESQVDANIARRTFNIALSDDIEACISPMLINEARVRKLSVGFAFHQSNSIIWKESLSDDAIDLVLCGEPKGLGSHFSSKVLFSASYSCLYDGVRLGIQSPITRDEYLSHDHVRISYDGRRGFVDDLLEADGVTRKVSASFTHFAGAIASLVYCDAIATIPTFAANAYARIARLTVSPPPITVPAFRVFMIWNVARNEGVHNQWLRSFVSETTRELQYGASQPQSPLRP</sequence>
<dbReference type="Proteomes" id="UP000054903">
    <property type="component" value="Unassembled WGS sequence"/>
</dbReference>
<dbReference type="Gene3D" id="3.40.190.10">
    <property type="entry name" value="Periplasmic binding protein-like II"/>
    <property type="match status" value="2"/>
</dbReference>
<dbReference type="EMBL" id="FCNX02000012">
    <property type="protein sequence ID" value="SAK85691.1"/>
    <property type="molecule type" value="Genomic_DNA"/>
</dbReference>
<keyword evidence="2" id="KW-0805">Transcription regulation</keyword>
<dbReference type="SUPFAM" id="SSF53850">
    <property type="entry name" value="Periplasmic binding protein-like II"/>
    <property type="match status" value="1"/>
</dbReference>
<dbReference type="GO" id="GO:0006355">
    <property type="term" value="P:regulation of DNA-templated transcription"/>
    <property type="evidence" value="ECO:0007669"/>
    <property type="project" value="TreeGrafter"/>
</dbReference>
<feature type="domain" description="LysR substrate-binding" evidence="5">
    <location>
        <begin position="37"/>
        <end position="238"/>
    </location>
</feature>
<dbReference type="GO" id="GO:0003677">
    <property type="term" value="F:DNA binding"/>
    <property type="evidence" value="ECO:0007669"/>
    <property type="project" value="UniProtKB-KW"/>
</dbReference>
<evidence type="ECO:0000259" key="5">
    <source>
        <dbReference type="Pfam" id="PF03466"/>
    </source>
</evidence>
<evidence type="ECO:0000313" key="6">
    <source>
        <dbReference type="EMBL" id="SAK85691.1"/>
    </source>
</evidence>
<evidence type="ECO:0000256" key="3">
    <source>
        <dbReference type="ARBA" id="ARBA00023125"/>
    </source>
</evidence>
<dbReference type="PANTHER" id="PTHR30118:SF15">
    <property type="entry name" value="TRANSCRIPTIONAL REGULATORY PROTEIN"/>
    <property type="match status" value="1"/>
</dbReference>
<dbReference type="Pfam" id="PF03466">
    <property type="entry name" value="LysR_substrate"/>
    <property type="match status" value="1"/>
</dbReference>
<dbReference type="AlphaFoldDB" id="A0A158CTX1"/>
<keyword evidence="7" id="KW-1185">Reference proteome</keyword>
<comment type="similarity">
    <text evidence="1">Belongs to the LysR transcriptional regulatory family.</text>
</comment>
<protein>
    <submittedName>
        <fullName evidence="6">LysR family transcriptional regulator</fullName>
    </submittedName>
</protein>
<reference evidence="6" key="1">
    <citation type="submission" date="2016-01" db="EMBL/GenBank/DDBJ databases">
        <authorList>
            <person name="Peeters C."/>
        </authorList>
    </citation>
    <scope>NUCLEOTIDE SEQUENCE</scope>
    <source>
        <strain evidence="6">LMG 29320</strain>
    </source>
</reference>
<evidence type="ECO:0000256" key="1">
    <source>
        <dbReference type="ARBA" id="ARBA00009437"/>
    </source>
</evidence>
<evidence type="ECO:0000256" key="2">
    <source>
        <dbReference type="ARBA" id="ARBA00023015"/>
    </source>
</evidence>
<dbReference type="InterPro" id="IPR005119">
    <property type="entry name" value="LysR_subst-bd"/>
</dbReference>
<organism evidence="6 7">
    <name type="scientific">Caballeronia fortuita</name>
    <dbReference type="NCBI Taxonomy" id="1777138"/>
    <lineage>
        <taxon>Bacteria</taxon>
        <taxon>Pseudomonadati</taxon>
        <taxon>Pseudomonadota</taxon>
        <taxon>Betaproteobacteria</taxon>
        <taxon>Burkholderiales</taxon>
        <taxon>Burkholderiaceae</taxon>
        <taxon>Caballeronia</taxon>
    </lineage>
</organism>
<evidence type="ECO:0000313" key="7">
    <source>
        <dbReference type="Proteomes" id="UP000054903"/>
    </source>
</evidence>
<keyword evidence="4" id="KW-0804">Transcription</keyword>
<proteinExistence type="inferred from homology"/>
<comment type="caution">
    <text evidence="6">The sequence shown here is derived from an EMBL/GenBank/DDBJ whole genome shotgun (WGS) entry which is preliminary data.</text>
</comment>
<accession>A0A158CTX1</accession>
<evidence type="ECO:0000256" key="4">
    <source>
        <dbReference type="ARBA" id="ARBA00023163"/>
    </source>
</evidence>
<dbReference type="STRING" id="1777138.AWB77_04520"/>